<name>A0A3M9X9S2_9HYPH</name>
<dbReference type="InterPro" id="IPR052906">
    <property type="entry name" value="Type_IV_Methyl-Rstrct_Enzyme"/>
</dbReference>
<dbReference type="RefSeq" id="WP_123168515.1">
    <property type="nucleotide sequence ID" value="NZ_QKOD01000004.1"/>
</dbReference>
<dbReference type="InterPro" id="IPR011856">
    <property type="entry name" value="tRNA_endonuc-like_dom_sf"/>
</dbReference>
<dbReference type="PANTHER" id="PTHR30015:SF7">
    <property type="entry name" value="TYPE IV METHYL-DIRECTED RESTRICTION ENZYME ECOKMRR"/>
    <property type="match status" value="1"/>
</dbReference>
<dbReference type="AlphaFoldDB" id="A0A3M9X9S2"/>
<reference evidence="2 3" key="1">
    <citation type="journal article" date="2018" name="Mol. Plant Microbe Interact.">
        <title>Taxonomically Different Co-Microsymbionts of a Relict Legume, Oxytropis popoviana, Have Complementary Sets of Symbiotic Genes and Together Increase the Efficiency of Plant Nodulation.</title>
        <authorList>
            <person name="Safronova V."/>
            <person name="Belimov A."/>
            <person name="Sazanova A."/>
            <person name="Chirak E."/>
            <person name="Verkhozina A."/>
            <person name="Kuznetsova I."/>
            <person name="Andronov E."/>
            <person name="Puhalsky J."/>
            <person name="Tikhonovich I."/>
        </authorList>
    </citation>
    <scope>NUCLEOTIDE SEQUENCE [LARGE SCALE GENOMIC DNA]</scope>
    <source>
        <strain evidence="2 3">Opo-235</strain>
    </source>
</reference>
<dbReference type="Pfam" id="PF04471">
    <property type="entry name" value="Mrr_cat"/>
    <property type="match status" value="1"/>
</dbReference>
<dbReference type="GO" id="GO:0015666">
    <property type="term" value="F:restriction endodeoxyribonuclease activity"/>
    <property type="evidence" value="ECO:0007669"/>
    <property type="project" value="TreeGrafter"/>
</dbReference>
<comment type="caution">
    <text evidence="2">The sequence shown here is derived from an EMBL/GenBank/DDBJ whole genome shotgun (WGS) entry which is preliminary data.</text>
</comment>
<accession>A0A3M9X9S2</accession>
<dbReference type="GO" id="GO:0003677">
    <property type="term" value="F:DNA binding"/>
    <property type="evidence" value="ECO:0007669"/>
    <property type="project" value="InterPro"/>
</dbReference>
<dbReference type="SUPFAM" id="SSF52980">
    <property type="entry name" value="Restriction endonuclease-like"/>
    <property type="match status" value="1"/>
</dbReference>
<dbReference type="InterPro" id="IPR011335">
    <property type="entry name" value="Restrct_endonuc-II-like"/>
</dbReference>
<gene>
    <name evidence="2" type="ORF">DNR46_17490</name>
</gene>
<evidence type="ECO:0000313" key="2">
    <source>
        <dbReference type="EMBL" id="RNJ44432.1"/>
    </source>
</evidence>
<organism evidence="2 3">
    <name type="scientific">Mesorhizobium japonicum</name>
    <dbReference type="NCBI Taxonomy" id="2066070"/>
    <lineage>
        <taxon>Bacteria</taxon>
        <taxon>Pseudomonadati</taxon>
        <taxon>Pseudomonadota</taxon>
        <taxon>Alphaproteobacteria</taxon>
        <taxon>Hyphomicrobiales</taxon>
        <taxon>Phyllobacteriaceae</taxon>
        <taxon>Mesorhizobium</taxon>
    </lineage>
</organism>
<feature type="domain" description="Restriction endonuclease type IV Mrr" evidence="1">
    <location>
        <begin position="72"/>
        <end position="187"/>
    </location>
</feature>
<dbReference type="PANTHER" id="PTHR30015">
    <property type="entry name" value="MRR RESTRICTION SYSTEM PROTEIN"/>
    <property type="match status" value="1"/>
</dbReference>
<dbReference type="InterPro" id="IPR007560">
    <property type="entry name" value="Restrct_endonuc_IV_Mrr"/>
</dbReference>
<proteinExistence type="predicted"/>
<evidence type="ECO:0000259" key="1">
    <source>
        <dbReference type="Pfam" id="PF04471"/>
    </source>
</evidence>
<dbReference type="EMBL" id="QKOD01000004">
    <property type="protein sequence ID" value="RNJ44432.1"/>
    <property type="molecule type" value="Genomic_DNA"/>
</dbReference>
<dbReference type="Proteomes" id="UP000275436">
    <property type="component" value="Unassembled WGS sequence"/>
</dbReference>
<dbReference type="Gene3D" id="3.40.1350.10">
    <property type="match status" value="1"/>
</dbReference>
<dbReference type="GO" id="GO:0009307">
    <property type="term" value="P:DNA restriction-modification system"/>
    <property type="evidence" value="ECO:0007669"/>
    <property type="project" value="InterPro"/>
</dbReference>
<evidence type="ECO:0000313" key="3">
    <source>
        <dbReference type="Proteomes" id="UP000275436"/>
    </source>
</evidence>
<sequence>MSGFGSGFGPGFGPGFQRGDEAPPALLLQSLVTAGSHVSEGARIVAVTVPWLAIVGEIARDPDFLFHFAEAPRKFEEFIAGAYEEAGYEVVLTPQSGDRGRDVIASKDGFGSVRILDQVKAYSPGRLVGHDELRAMLGVLAGDQNASKAVITTTSAFRPGVLTSPEFTKFMPYRMELKDGPALLTWLAELRKPKAPQ</sequence>
<protein>
    <recommendedName>
        <fullName evidence="1">Restriction endonuclease type IV Mrr domain-containing protein</fullName>
    </recommendedName>
</protein>